<feature type="domain" description="SIS" evidence="3">
    <location>
        <begin position="52"/>
        <end position="216"/>
    </location>
</feature>
<dbReference type="InterPro" id="IPR001347">
    <property type="entry name" value="SIS_dom"/>
</dbReference>
<keyword evidence="1 4" id="KW-0456">Lyase</keyword>
<comment type="caution">
    <text evidence="4">The sequence shown here is derived from an EMBL/GenBank/DDBJ whole genome shotgun (WGS) entry which is preliminary data.</text>
</comment>
<evidence type="ECO:0000259" key="3">
    <source>
        <dbReference type="PROSITE" id="PS51464"/>
    </source>
</evidence>
<reference evidence="5" key="1">
    <citation type="submission" date="2021-01" db="EMBL/GenBank/DDBJ databases">
        <title>Genome public.</title>
        <authorList>
            <person name="Liu C."/>
            <person name="Sun Q."/>
        </authorList>
    </citation>
    <scope>NUCLEOTIDE SEQUENCE [LARGE SCALE GENOMIC DNA]</scope>
    <source>
        <strain evidence="5">YIM B02556</strain>
    </source>
</reference>
<dbReference type="PANTHER" id="PTHR10088:SF4">
    <property type="entry name" value="GLUCOKINASE REGULATORY PROTEIN"/>
    <property type="match status" value="1"/>
</dbReference>
<dbReference type="SUPFAM" id="SSF53697">
    <property type="entry name" value="SIS domain"/>
    <property type="match status" value="1"/>
</dbReference>
<evidence type="ECO:0000256" key="2">
    <source>
        <dbReference type="ARBA" id="ARBA00023277"/>
    </source>
</evidence>
<dbReference type="GO" id="GO:0016829">
    <property type="term" value="F:lyase activity"/>
    <property type="evidence" value="ECO:0007669"/>
    <property type="project" value="UniProtKB-KW"/>
</dbReference>
<dbReference type="PROSITE" id="PS51464">
    <property type="entry name" value="SIS"/>
    <property type="match status" value="1"/>
</dbReference>
<dbReference type="EMBL" id="JAENHM010000044">
    <property type="protein sequence ID" value="MBK1838621.1"/>
    <property type="molecule type" value="Genomic_DNA"/>
</dbReference>
<accession>A0ABS1F5E7</accession>
<evidence type="ECO:0000313" key="4">
    <source>
        <dbReference type="EMBL" id="MBK1838621.1"/>
    </source>
</evidence>
<keyword evidence="5" id="KW-1185">Reference proteome</keyword>
<dbReference type="Gene3D" id="1.10.8.1080">
    <property type="match status" value="1"/>
</dbReference>
<protein>
    <submittedName>
        <fullName evidence="4">N-acetylmuramic acid 6-phosphate etherase</fullName>
        <ecNumber evidence="4">4.2.1.126</ecNumber>
    </submittedName>
</protein>
<dbReference type="Proteomes" id="UP000652760">
    <property type="component" value="Unassembled WGS sequence"/>
</dbReference>
<gene>
    <name evidence="4" type="ORF">JHL17_14475</name>
</gene>
<dbReference type="PANTHER" id="PTHR10088">
    <property type="entry name" value="GLUCOKINASE REGULATORY PROTEIN"/>
    <property type="match status" value="1"/>
</dbReference>
<keyword evidence="2" id="KW-0119">Carbohydrate metabolism</keyword>
<dbReference type="RefSeq" id="WP_200194182.1">
    <property type="nucleotide sequence ID" value="NZ_JAENHM010000044.1"/>
</dbReference>
<dbReference type="Gene3D" id="3.40.50.10490">
    <property type="entry name" value="Glucose-6-phosphate isomerase like protein, domain 1"/>
    <property type="match status" value="1"/>
</dbReference>
<proteinExistence type="predicted"/>
<name>A0ABS1F5E7_9PROT</name>
<evidence type="ECO:0000313" key="5">
    <source>
        <dbReference type="Proteomes" id="UP000652760"/>
    </source>
</evidence>
<evidence type="ECO:0000256" key="1">
    <source>
        <dbReference type="ARBA" id="ARBA00023239"/>
    </source>
</evidence>
<dbReference type="InterPro" id="IPR046348">
    <property type="entry name" value="SIS_dom_sf"/>
</dbReference>
<dbReference type="EC" id="4.2.1.126" evidence="4"/>
<dbReference type="InterPro" id="IPR005488">
    <property type="entry name" value="Etherase_MurQ"/>
</dbReference>
<dbReference type="NCBIfam" id="NF003915">
    <property type="entry name" value="PRK05441.1"/>
    <property type="match status" value="1"/>
</dbReference>
<dbReference type="InterPro" id="IPR040190">
    <property type="entry name" value="MURQ/GCKR"/>
</dbReference>
<organism evidence="4 5">
    <name type="scientific">Azospirillum endophyticum</name>
    <dbReference type="NCBI Taxonomy" id="2800326"/>
    <lineage>
        <taxon>Bacteria</taxon>
        <taxon>Pseudomonadati</taxon>
        <taxon>Pseudomonadota</taxon>
        <taxon>Alphaproteobacteria</taxon>
        <taxon>Rhodospirillales</taxon>
        <taxon>Azospirillaceae</taxon>
        <taxon>Azospirillum</taxon>
    </lineage>
</organism>
<dbReference type="CDD" id="cd05007">
    <property type="entry name" value="SIS_Etherase"/>
    <property type="match status" value="1"/>
</dbReference>
<sequence length="310" mass="31376">MSGGTEDAANRYSRLDVWPAAELMTALWEGQTRALAACAPALPSVAAAVEAAAARLSGGRGRLVYAGAGSSAMVAALDGLDLGPTFDWPAGRLVLLIAGGLDLSRGLAGAAEDDEEAGRADAGRAGISGTDVVVGLSASGASAYTVGVLRAAREAGALTMGIASSAGSPLLDAVEHPVLTVTGAEVIAGSTRLGAGTAQKVVLNLFSTGVMTALGNVYDNLMINVRPENAKLRRRCTAMVARIADVDETAAGTALERHGDVRRAVLGLAGLEADDIDRLLVETGGNLRRAMERAKSLVTYPATPGAAKKT</sequence>